<dbReference type="HOGENOM" id="CLU_1962099_0_0_1"/>
<dbReference type="AlphaFoldDB" id="T1H0C3"/>
<dbReference type="STRING" id="36166.T1H0C3"/>
<dbReference type="EMBL" id="CAQQ02054517">
    <property type="status" value="NOT_ANNOTATED_CDS"/>
    <property type="molecule type" value="Genomic_DNA"/>
</dbReference>
<reference evidence="2" key="1">
    <citation type="submission" date="2013-02" db="EMBL/GenBank/DDBJ databases">
        <authorList>
            <person name="Hughes D."/>
        </authorList>
    </citation>
    <scope>NUCLEOTIDE SEQUENCE</scope>
    <source>
        <strain>Durham</strain>
        <strain evidence="2">NC isolate 2 -- Noor lab</strain>
    </source>
</reference>
<proteinExistence type="predicted"/>
<dbReference type="EnsemblMetazoa" id="MESCA009598-RA">
    <property type="protein sequence ID" value="MESCA009598-PA"/>
    <property type="gene ID" value="MESCA009598"/>
</dbReference>
<dbReference type="Proteomes" id="UP000015102">
    <property type="component" value="Unassembled WGS sequence"/>
</dbReference>
<evidence type="ECO:0000313" key="1">
    <source>
        <dbReference type="EnsemblMetazoa" id="MESCA009598-PA"/>
    </source>
</evidence>
<organism evidence="1 2">
    <name type="scientific">Megaselia scalaris</name>
    <name type="common">Humpbacked fly</name>
    <name type="synonym">Phora scalaris</name>
    <dbReference type="NCBI Taxonomy" id="36166"/>
    <lineage>
        <taxon>Eukaryota</taxon>
        <taxon>Metazoa</taxon>
        <taxon>Ecdysozoa</taxon>
        <taxon>Arthropoda</taxon>
        <taxon>Hexapoda</taxon>
        <taxon>Insecta</taxon>
        <taxon>Pterygota</taxon>
        <taxon>Neoptera</taxon>
        <taxon>Endopterygota</taxon>
        <taxon>Diptera</taxon>
        <taxon>Brachycera</taxon>
        <taxon>Muscomorpha</taxon>
        <taxon>Platypezoidea</taxon>
        <taxon>Phoridae</taxon>
        <taxon>Megaseliini</taxon>
        <taxon>Megaselia</taxon>
    </lineage>
</organism>
<keyword evidence="2" id="KW-1185">Reference proteome</keyword>
<name>T1H0C3_MEGSC</name>
<dbReference type="EMBL" id="CAQQ02054516">
    <property type="status" value="NOT_ANNOTATED_CDS"/>
    <property type="molecule type" value="Genomic_DNA"/>
</dbReference>
<dbReference type="EMBL" id="CAQQ02054515">
    <property type="status" value="NOT_ANNOTATED_CDS"/>
    <property type="molecule type" value="Genomic_DNA"/>
</dbReference>
<reference evidence="1" key="2">
    <citation type="submission" date="2015-06" db="UniProtKB">
        <authorList>
            <consortium name="EnsemblMetazoa"/>
        </authorList>
    </citation>
    <scope>IDENTIFICATION</scope>
</reference>
<protein>
    <submittedName>
        <fullName evidence="1">Uncharacterized protein</fullName>
    </submittedName>
</protein>
<accession>T1H0C3</accession>
<sequence>MAHPFHQDMLVDGSNMLSPCHPEIGTKATAAGLGINDGNIVLGGFEFPQSNIDGDTTFTFSLQFVQNPGVFERSFAHFLSFLLEFLDGTLVNTSAFVDQMSGGGRFTRIDVSNDDDVNMNLFLTHGLF</sequence>
<evidence type="ECO:0000313" key="2">
    <source>
        <dbReference type="Proteomes" id="UP000015102"/>
    </source>
</evidence>